<dbReference type="PROSITE" id="PS00198">
    <property type="entry name" value="4FE4S_FER_1"/>
    <property type="match status" value="1"/>
</dbReference>
<evidence type="ECO:0000256" key="1">
    <source>
        <dbReference type="ARBA" id="ARBA00022485"/>
    </source>
</evidence>
<feature type="domain" description="4Fe-4S ferredoxin-type" evidence="6">
    <location>
        <begin position="153"/>
        <end position="182"/>
    </location>
</feature>
<dbReference type="Pfam" id="PF13510">
    <property type="entry name" value="Fer2_4"/>
    <property type="match status" value="1"/>
</dbReference>
<name>A0A7C4RU33_9BACT</name>
<dbReference type="InterPro" id="IPR017896">
    <property type="entry name" value="4Fe4S_Fe-S-bd"/>
</dbReference>
<organism evidence="7">
    <name type="scientific">Desulfatirhabdium butyrativorans</name>
    <dbReference type="NCBI Taxonomy" id="340467"/>
    <lineage>
        <taxon>Bacteria</taxon>
        <taxon>Pseudomonadati</taxon>
        <taxon>Thermodesulfobacteriota</taxon>
        <taxon>Desulfobacteria</taxon>
        <taxon>Desulfobacterales</taxon>
        <taxon>Desulfatirhabdiaceae</taxon>
        <taxon>Desulfatirhabdium</taxon>
    </lineage>
</organism>
<feature type="domain" description="4Fe-4S ferredoxin-type" evidence="6">
    <location>
        <begin position="113"/>
        <end position="143"/>
    </location>
</feature>
<evidence type="ECO:0000256" key="4">
    <source>
        <dbReference type="ARBA" id="ARBA00023014"/>
    </source>
</evidence>
<evidence type="ECO:0000256" key="2">
    <source>
        <dbReference type="ARBA" id="ARBA00022723"/>
    </source>
</evidence>
<proteinExistence type="predicted"/>
<evidence type="ECO:0000259" key="6">
    <source>
        <dbReference type="PROSITE" id="PS51379"/>
    </source>
</evidence>
<evidence type="ECO:0000256" key="3">
    <source>
        <dbReference type="ARBA" id="ARBA00023004"/>
    </source>
</evidence>
<dbReference type="Pfam" id="PF14697">
    <property type="entry name" value="Fer4_21"/>
    <property type="match status" value="1"/>
</dbReference>
<dbReference type="EMBL" id="DSUH01000352">
    <property type="protein sequence ID" value="HGU34185.1"/>
    <property type="molecule type" value="Genomic_DNA"/>
</dbReference>
<accession>A0A7C4RU33</accession>
<protein>
    <submittedName>
        <fullName evidence="7">4Fe-4S dicluster domain-containing protein</fullName>
    </submittedName>
</protein>
<dbReference type="CDD" id="cd00207">
    <property type="entry name" value="fer2"/>
    <property type="match status" value="1"/>
</dbReference>
<keyword evidence="1" id="KW-0004">4Fe-4S</keyword>
<dbReference type="InterPro" id="IPR017900">
    <property type="entry name" value="4Fe4S_Fe_S_CS"/>
</dbReference>
<dbReference type="GO" id="GO:0046872">
    <property type="term" value="F:metal ion binding"/>
    <property type="evidence" value="ECO:0007669"/>
    <property type="project" value="UniProtKB-KW"/>
</dbReference>
<reference evidence="7" key="1">
    <citation type="journal article" date="2020" name="mSystems">
        <title>Genome- and Community-Level Interaction Insights into Carbon Utilization and Element Cycling Functions of Hydrothermarchaeota in Hydrothermal Sediment.</title>
        <authorList>
            <person name="Zhou Z."/>
            <person name="Liu Y."/>
            <person name="Xu W."/>
            <person name="Pan J."/>
            <person name="Luo Z.H."/>
            <person name="Li M."/>
        </authorList>
    </citation>
    <scope>NUCLEOTIDE SEQUENCE [LARGE SCALE GENOMIC DNA]</scope>
    <source>
        <strain evidence="7">SpSt-477</strain>
    </source>
</reference>
<keyword evidence="4" id="KW-0411">Iron-sulfur</keyword>
<dbReference type="SUPFAM" id="SSF54292">
    <property type="entry name" value="2Fe-2S ferredoxin-like"/>
    <property type="match status" value="1"/>
</dbReference>
<evidence type="ECO:0000313" key="7">
    <source>
        <dbReference type="EMBL" id="HGU34185.1"/>
    </source>
</evidence>
<dbReference type="Gene3D" id="3.30.70.20">
    <property type="match status" value="1"/>
</dbReference>
<comment type="caution">
    <text evidence="7">The sequence shown here is derived from an EMBL/GenBank/DDBJ whole genome shotgun (WGS) entry which is preliminary data.</text>
</comment>
<dbReference type="PROSITE" id="PS51379">
    <property type="entry name" value="4FE4S_FER_2"/>
    <property type="match status" value="2"/>
</dbReference>
<dbReference type="SUPFAM" id="SSF54862">
    <property type="entry name" value="4Fe-4S ferredoxins"/>
    <property type="match status" value="1"/>
</dbReference>
<dbReference type="AlphaFoldDB" id="A0A7C4RU33"/>
<dbReference type="PANTHER" id="PTHR24960:SF84">
    <property type="entry name" value="HYDROGENASE SUBUNIT"/>
    <property type="match status" value="1"/>
</dbReference>
<keyword evidence="3" id="KW-0408">Iron</keyword>
<dbReference type="PANTHER" id="PTHR24960">
    <property type="entry name" value="PHOTOSYSTEM I IRON-SULFUR CENTER-RELATED"/>
    <property type="match status" value="1"/>
</dbReference>
<keyword evidence="2" id="KW-0479">Metal-binding</keyword>
<dbReference type="PROSITE" id="PS51085">
    <property type="entry name" value="2FE2S_FER_2"/>
    <property type="match status" value="1"/>
</dbReference>
<gene>
    <name evidence="7" type="ORF">ENS29_15270</name>
</gene>
<dbReference type="InterPro" id="IPR036010">
    <property type="entry name" value="2Fe-2S_ferredoxin-like_sf"/>
</dbReference>
<evidence type="ECO:0000259" key="5">
    <source>
        <dbReference type="PROSITE" id="PS51085"/>
    </source>
</evidence>
<sequence>MKIIMDGKEVAAEYGQTIFEVARKNGIYIPTLCHVPGLEPAAMCRICTVELTENRRTRLVTSCNYPLRQDAEIHTDTPRLRDGRKLIIELLATRCPDRQVLKELGERYGADLHRFPADDKDCIMCGLCARVCERVGANVLTLSGRGVEITVSTFMGRVVSHCIGCGACAQICPVNAIRIEDRDGYRSVILKGKEASRILLRTCTTCGRSFGPVIDLAPVLERAGEPGVPAFHASVCPACSRRNHAKRILERHFEPYDAAIQSFVDEGRRF</sequence>
<dbReference type="GO" id="GO:0051539">
    <property type="term" value="F:4 iron, 4 sulfur cluster binding"/>
    <property type="evidence" value="ECO:0007669"/>
    <property type="project" value="UniProtKB-KW"/>
</dbReference>
<dbReference type="InterPro" id="IPR001041">
    <property type="entry name" value="2Fe-2S_ferredoxin-type"/>
</dbReference>
<dbReference type="Gene3D" id="3.10.20.740">
    <property type="match status" value="1"/>
</dbReference>
<feature type="domain" description="2Fe-2S ferredoxin-type" evidence="5">
    <location>
        <begin position="1"/>
        <end position="79"/>
    </location>
</feature>
<dbReference type="InterPro" id="IPR050157">
    <property type="entry name" value="PSI_iron-sulfur_center"/>
</dbReference>